<dbReference type="Pfam" id="PF15370">
    <property type="entry name" value="NOPCHAP1"/>
    <property type="match status" value="1"/>
</dbReference>
<feature type="region of interest" description="Disordered" evidence="1">
    <location>
        <begin position="1"/>
        <end position="20"/>
    </location>
</feature>
<accession>A0A8J2Q3B5</accession>
<name>A0A8J2Q3B5_9HEXA</name>
<proteinExistence type="predicted"/>
<dbReference type="InterPro" id="IPR027921">
    <property type="entry name" value="NOPCHAP1"/>
</dbReference>
<evidence type="ECO:0000313" key="3">
    <source>
        <dbReference type="Proteomes" id="UP000708208"/>
    </source>
</evidence>
<reference evidence="2" key="1">
    <citation type="submission" date="2021-06" db="EMBL/GenBank/DDBJ databases">
        <authorList>
            <person name="Hodson N. C."/>
            <person name="Mongue J. A."/>
            <person name="Jaron S. K."/>
        </authorList>
    </citation>
    <scope>NUCLEOTIDE SEQUENCE</scope>
</reference>
<evidence type="ECO:0000256" key="1">
    <source>
        <dbReference type="SAM" id="MobiDB-lite"/>
    </source>
</evidence>
<dbReference type="Proteomes" id="UP000708208">
    <property type="component" value="Unassembled WGS sequence"/>
</dbReference>
<gene>
    <name evidence="2" type="ORF">AFUS01_LOCUS41580</name>
</gene>
<dbReference type="GO" id="GO:0062064">
    <property type="term" value="F:box C/D methylation guide snoRNP complex binding"/>
    <property type="evidence" value="ECO:0007669"/>
    <property type="project" value="TreeGrafter"/>
</dbReference>
<keyword evidence="3" id="KW-1185">Reference proteome</keyword>
<dbReference type="EMBL" id="CAJVCH010562331">
    <property type="protein sequence ID" value="CAG7831856.1"/>
    <property type="molecule type" value="Genomic_DNA"/>
</dbReference>
<sequence>MDRNTNEKLEVPSKESQSLRKEALVEKLLNSEKPTITSTSPSSILKQVKSFMPMMKTANDLLETVDQSSIQIDAEPKDDEPYVEMSVQLYEDNSGTSDSDSDSTNSTLSPDSSSEEDDDDDDELPAKQQKLISEIDVCDDEK</sequence>
<dbReference type="PANTHER" id="PTHR28674:SF1">
    <property type="entry name" value="NOP PROTEIN CHAPERONE 1"/>
    <property type="match status" value="1"/>
</dbReference>
<feature type="compositionally biased region" description="Low complexity" evidence="1">
    <location>
        <begin position="91"/>
        <end position="112"/>
    </location>
</feature>
<organism evidence="2 3">
    <name type="scientific">Allacma fusca</name>
    <dbReference type="NCBI Taxonomy" id="39272"/>
    <lineage>
        <taxon>Eukaryota</taxon>
        <taxon>Metazoa</taxon>
        <taxon>Ecdysozoa</taxon>
        <taxon>Arthropoda</taxon>
        <taxon>Hexapoda</taxon>
        <taxon>Collembola</taxon>
        <taxon>Symphypleona</taxon>
        <taxon>Sminthuridae</taxon>
        <taxon>Allacma</taxon>
    </lineage>
</organism>
<dbReference type="AlphaFoldDB" id="A0A8J2Q3B5"/>
<comment type="caution">
    <text evidence="2">The sequence shown here is derived from an EMBL/GenBank/DDBJ whole genome shotgun (WGS) entry which is preliminary data.</text>
</comment>
<feature type="compositionally biased region" description="Acidic residues" evidence="1">
    <location>
        <begin position="113"/>
        <end position="123"/>
    </location>
</feature>
<evidence type="ECO:0000313" key="2">
    <source>
        <dbReference type="EMBL" id="CAG7831856.1"/>
    </source>
</evidence>
<protein>
    <submittedName>
        <fullName evidence="2">Uncharacterized protein</fullName>
    </submittedName>
</protein>
<dbReference type="GO" id="GO:0000492">
    <property type="term" value="P:box C/D snoRNP assembly"/>
    <property type="evidence" value="ECO:0007669"/>
    <property type="project" value="InterPro"/>
</dbReference>
<feature type="region of interest" description="Disordered" evidence="1">
    <location>
        <begin position="69"/>
        <end position="142"/>
    </location>
</feature>
<dbReference type="PANTHER" id="PTHR28674">
    <property type="entry name" value="SIMILAR TO DNA SEGMENT, CHR 10, WAYNE STATE UNIVERSITY 102,-EXPRESSED"/>
    <property type="match status" value="1"/>
</dbReference>